<dbReference type="RefSeq" id="WP_155169836.1">
    <property type="nucleotide sequence ID" value="NZ_SMLW01000372.1"/>
</dbReference>
<dbReference type="CDD" id="cd06174">
    <property type="entry name" value="MFS"/>
    <property type="match status" value="1"/>
</dbReference>
<dbReference type="SUPFAM" id="SSF48371">
    <property type="entry name" value="ARM repeat"/>
    <property type="match status" value="1"/>
</dbReference>
<evidence type="ECO:0000256" key="1">
    <source>
        <dbReference type="SAM" id="Phobius"/>
    </source>
</evidence>
<accession>A0ABW9RJN7</accession>
<keyword evidence="3" id="KW-1185">Reference proteome</keyword>
<gene>
    <name evidence="2" type="ORF">E1163_04250</name>
</gene>
<keyword evidence="1" id="KW-0472">Membrane</keyword>
<feature type="transmembrane region" description="Helical" evidence="1">
    <location>
        <begin position="113"/>
        <end position="135"/>
    </location>
</feature>
<comment type="caution">
    <text evidence="2">The sequence shown here is derived from an EMBL/GenBank/DDBJ whole genome shotgun (WGS) entry which is preliminary data.</text>
</comment>
<dbReference type="Proteomes" id="UP000798808">
    <property type="component" value="Unassembled WGS sequence"/>
</dbReference>
<dbReference type="InterPro" id="IPR011989">
    <property type="entry name" value="ARM-like"/>
</dbReference>
<feature type="transmembrane region" description="Helical" evidence="1">
    <location>
        <begin position="147"/>
        <end position="167"/>
    </location>
</feature>
<feature type="transmembrane region" description="Helical" evidence="1">
    <location>
        <begin position="228"/>
        <end position="248"/>
    </location>
</feature>
<proteinExistence type="predicted"/>
<evidence type="ECO:0008006" key="4">
    <source>
        <dbReference type="Google" id="ProtNLM"/>
    </source>
</evidence>
<keyword evidence="1" id="KW-1133">Transmembrane helix</keyword>
<keyword evidence="1" id="KW-0812">Transmembrane</keyword>
<feature type="transmembrane region" description="Helical" evidence="1">
    <location>
        <begin position="179"/>
        <end position="199"/>
    </location>
</feature>
<feature type="transmembrane region" description="Helical" evidence="1">
    <location>
        <begin position="298"/>
        <end position="325"/>
    </location>
</feature>
<feature type="transmembrane region" description="Helical" evidence="1">
    <location>
        <begin position="51"/>
        <end position="73"/>
    </location>
</feature>
<feature type="non-terminal residue" evidence="2">
    <location>
        <position position="896"/>
    </location>
</feature>
<feature type="transmembrane region" description="Helical" evidence="1">
    <location>
        <begin position="268"/>
        <end position="286"/>
    </location>
</feature>
<dbReference type="InterPro" id="IPR016024">
    <property type="entry name" value="ARM-type_fold"/>
</dbReference>
<dbReference type="InterPro" id="IPR036259">
    <property type="entry name" value="MFS_trans_sf"/>
</dbReference>
<dbReference type="EMBL" id="SMLW01000372">
    <property type="protein sequence ID" value="MTI24151.1"/>
    <property type="molecule type" value="Genomic_DNA"/>
</dbReference>
<organism evidence="2 3">
    <name type="scientific">Fulvivirga kasyanovii</name>
    <dbReference type="NCBI Taxonomy" id="396812"/>
    <lineage>
        <taxon>Bacteria</taxon>
        <taxon>Pseudomonadati</taxon>
        <taxon>Bacteroidota</taxon>
        <taxon>Cytophagia</taxon>
        <taxon>Cytophagales</taxon>
        <taxon>Fulvivirgaceae</taxon>
        <taxon>Fulvivirga</taxon>
    </lineage>
</organism>
<protein>
    <recommendedName>
        <fullName evidence="4">ADP,ATP carrier protein</fullName>
    </recommendedName>
</protein>
<evidence type="ECO:0000313" key="2">
    <source>
        <dbReference type="EMBL" id="MTI24151.1"/>
    </source>
</evidence>
<name>A0ABW9RJN7_9BACT</name>
<dbReference type="Gene3D" id="1.25.10.10">
    <property type="entry name" value="Leucine-rich Repeat Variant"/>
    <property type="match status" value="1"/>
</dbReference>
<feature type="transmembrane region" description="Helical" evidence="1">
    <location>
        <begin position="82"/>
        <end position="101"/>
    </location>
</feature>
<reference evidence="2 3" key="1">
    <citation type="submission" date="2019-02" db="EMBL/GenBank/DDBJ databases">
        <authorList>
            <person name="Goldberg S.R."/>
            <person name="Haltli B.A."/>
            <person name="Correa H."/>
            <person name="Russell K.G."/>
        </authorList>
    </citation>
    <scope>NUCLEOTIDE SEQUENCE [LARGE SCALE GENOMIC DNA]</scope>
    <source>
        <strain evidence="2 3">JCM 16186</strain>
    </source>
</reference>
<evidence type="ECO:0000313" key="3">
    <source>
        <dbReference type="Proteomes" id="UP000798808"/>
    </source>
</evidence>
<dbReference type="SUPFAM" id="SSF103473">
    <property type="entry name" value="MFS general substrate transporter"/>
    <property type="match status" value="1"/>
</dbReference>
<feature type="transmembrane region" description="Helical" evidence="1">
    <location>
        <begin position="331"/>
        <end position="348"/>
    </location>
</feature>
<sequence length="896" mass="101217">MFKALFLALNVRPEEENQVLLLLGKGFFMGIFLATYQVSAETLFLNRLEEYLKEAIMISGFLGVVITFLFAVLQTRISFAKLALGNLIGVFLFTACIFATFKLSDPSWQDYLVFLMFAMIGPILAVSLLGFWGVFGRMFDLRQSKRIIGGIDIGQLSAAILTSFAIPFLESFIPNTSNYLMISGVSILISLGFLVAITLKYDLKKAEISTSKSEQTGTGFRNIAKDKYVRLLSTFLLFSMVAFTFVQYSFQNVVAQQYPDESELRNFLAIFNGSILILGLLLQTFVNDRIIGEYGLKVSLIILPVILALFTIGAIVAGNVFGYTIDAGTSFIWFFLFIALSRLFNFSLRDSLENPTFKLYFMPLDNRIRFDIQAKVEGVVNEASRFIAGVAIIGLSLLSYFELIHYSYALVFILVGYFLLIGKLYNEYRNRIKLKLQDQQMSSEELPLTPIEKLLNRLQKTLTDVQTNKVIFSFKLLEKVEPQSLPTHINTLMGHDSDDIRDFAQLKMNELKGLSVSDRYVISLNKGSDADGKHVVSGSDIMDLFQSGDISKTRLNKLCKSERDEDRQYAAELLSNTTDEESTFFLIELLHDIDAKVRNTAIKTAQKKHNYEVLNALIENLSNPAYSVQAANALTLIGANTLTALDSAFYKSGQSTTAMVKIIKIIGRIGGDKALELLWNKIDYPDKVIVSQVLLALGISGFKAGVTQIPRIKYAIESDIEDIAWNIGAINEISTDFFGREIKKALEEEIEYDIEHIYMLLSMLYDSKSIQLVKENIESKTNEGVTYAIELLDVFLSEDLKQRIIPVLDDLSYQEKAKKLEVFFPRERIDSTLVLKFLLNRDFSQTNRWTKACILYQIGLMKISEFSFDLIANLFNPDQMVREMAAWALHEINPEG</sequence>
<feature type="transmembrane region" description="Helical" evidence="1">
    <location>
        <begin position="407"/>
        <end position="425"/>
    </location>
</feature>
<feature type="transmembrane region" description="Helical" evidence="1">
    <location>
        <begin position="20"/>
        <end position="39"/>
    </location>
</feature>